<dbReference type="EMBL" id="MU853243">
    <property type="protein sequence ID" value="KAK4119949.1"/>
    <property type="molecule type" value="Genomic_DNA"/>
</dbReference>
<evidence type="ECO:0000256" key="1">
    <source>
        <dbReference type="SAM" id="MobiDB-lite"/>
    </source>
</evidence>
<dbReference type="AlphaFoldDB" id="A0AAN6Z0X9"/>
<comment type="caution">
    <text evidence="2">The sequence shown here is derived from an EMBL/GenBank/DDBJ whole genome shotgun (WGS) entry which is preliminary data.</text>
</comment>
<reference evidence="2" key="1">
    <citation type="journal article" date="2023" name="Mol. Phylogenet. Evol.">
        <title>Genome-scale phylogeny and comparative genomics of the fungal order Sordariales.</title>
        <authorList>
            <person name="Hensen N."/>
            <person name="Bonometti L."/>
            <person name="Westerberg I."/>
            <person name="Brannstrom I.O."/>
            <person name="Guillou S."/>
            <person name="Cros-Aarteil S."/>
            <person name="Calhoun S."/>
            <person name="Haridas S."/>
            <person name="Kuo A."/>
            <person name="Mondo S."/>
            <person name="Pangilinan J."/>
            <person name="Riley R."/>
            <person name="LaButti K."/>
            <person name="Andreopoulos B."/>
            <person name="Lipzen A."/>
            <person name="Chen C."/>
            <person name="Yan M."/>
            <person name="Daum C."/>
            <person name="Ng V."/>
            <person name="Clum A."/>
            <person name="Steindorff A."/>
            <person name="Ohm R.A."/>
            <person name="Martin F."/>
            <person name="Silar P."/>
            <person name="Natvig D.O."/>
            <person name="Lalanne C."/>
            <person name="Gautier V."/>
            <person name="Ament-Velasquez S.L."/>
            <person name="Kruys A."/>
            <person name="Hutchinson M.I."/>
            <person name="Powell A.J."/>
            <person name="Barry K."/>
            <person name="Miller A.N."/>
            <person name="Grigoriev I.V."/>
            <person name="Debuchy R."/>
            <person name="Gladieux P."/>
            <person name="Hiltunen Thoren M."/>
            <person name="Johannesson H."/>
        </authorList>
    </citation>
    <scope>NUCLEOTIDE SEQUENCE</scope>
    <source>
        <strain evidence="2">CBS 731.68</strain>
    </source>
</reference>
<dbReference type="InterPro" id="IPR011009">
    <property type="entry name" value="Kinase-like_dom_sf"/>
</dbReference>
<dbReference type="InterPro" id="IPR052396">
    <property type="entry name" value="Meiotic_Drive_Suppr_Kinase"/>
</dbReference>
<evidence type="ECO:0008006" key="4">
    <source>
        <dbReference type="Google" id="ProtNLM"/>
    </source>
</evidence>
<evidence type="ECO:0000313" key="3">
    <source>
        <dbReference type="Proteomes" id="UP001302602"/>
    </source>
</evidence>
<feature type="compositionally biased region" description="Polar residues" evidence="1">
    <location>
        <begin position="231"/>
        <end position="240"/>
    </location>
</feature>
<dbReference type="RefSeq" id="XP_062643722.1">
    <property type="nucleotide sequence ID" value="XM_062786401.1"/>
</dbReference>
<dbReference type="PANTHER" id="PTHR37171:SF1">
    <property type="entry name" value="SERINE_THREONINE-PROTEIN KINASE YRZF-RELATED"/>
    <property type="match status" value="1"/>
</dbReference>
<dbReference type="GeneID" id="87823167"/>
<gene>
    <name evidence="2" type="ORF">N657DRAFT_244972</name>
</gene>
<keyword evidence="3" id="KW-1185">Reference proteome</keyword>
<organism evidence="2 3">
    <name type="scientific">Parathielavia appendiculata</name>
    <dbReference type="NCBI Taxonomy" id="2587402"/>
    <lineage>
        <taxon>Eukaryota</taxon>
        <taxon>Fungi</taxon>
        <taxon>Dikarya</taxon>
        <taxon>Ascomycota</taxon>
        <taxon>Pezizomycotina</taxon>
        <taxon>Sordariomycetes</taxon>
        <taxon>Sordariomycetidae</taxon>
        <taxon>Sordariales</taxon>
        <taxon>Chaetomiaceae</taxon>
        <taxon>Parathielavia</taxon>
    </lineage>
</organism>
<evidence type="ECO:0000313" key="2">
    <source>
        <dbReference type="EMBL" id="KAK4119949.1"/>
    </source>
</evidence>
<accession>A0AAN6Z0X9</accession>
<dbReference type="Proteomes" id="UP001302602">
    <property type="component" value="Unassembled WGS sequence"/>
</dbReference>
<name>A0AAN6Z0X9_9PEZI</name>
<sequence>MEDNENIEIKDIQFGFRRFQAPAKRIYANRHVFLLDVPPNPIASWVSSWTPQLLRSWLERLLPEWFLPATVVLKERKPEKAEEYENEIDTYQRLYPLQGQYIPRMFGEVASYNPSKTRYRISKRPTPAILLEKVEGDSLHSLPPEELGDPLLLDQLQDMYRLLTENGVVHGDAKLHNFLRDRMGKRIVAIDFELSHPLPDDVTNDNELETLIIEIEQRRDAQSIGPAPGFSTCSKSNLPSKDQLRPVQFTPGRRTEPTNFAEWWARLASVPSSAS</sequence>
<protein>
    <recommendedName>
        <fullName evidence="4">Protein kinase domain-containing protein</fullName>
    </recommendedName>
</protein>
<feature type="region of interest" description="Disordered" evidence="1">
    <location>
        <begin position="231"/>
        <end position="253"/>
    </location>
</feature>
<dbReference type="SUPFAM" id="SSF56112">
    <property type="entry name" value="Protein kinase-like (PK-like)"/>
    <property type="match status" value="1"/>
</dbReference>
<dbReference type="Gene3D" id="1.10.510.10">
    <property type="entry name" value="Transferase(Phosphotransferase) domain 1"/>
    <property type="match status" value="1"/>
</dbReference>
<dbReference type="PANTHER" id="PTHR37171">
    <property type="entry name" value="SERINE/THREONINE-PROTEIN KINASE YRZF-RELATED"/>
    <property type="match status" value="1"/>
</dbReference>
<reference evidence="2" key="2">
    <citation type="submission" date="2023-05" db="EMBL/GenBank/DDBJ databases">
        <authorList>
            <consortium name="Lawrence Berkeley National Laboratory"/>
            <person name="Steindorff A."/>
            <person name="Hensen N."/>
            <person name="Bonometti L."/>
            <person name="Westerberg I."/>
            <person name="Brannstrom I.O."/>
            <person name="Guillou S."/>
            <person name="Cros-Aarteil S."/>
            <person name="Calhoun S."/>
            <person name="Haridas S."/>
            <person name="Kuo A."/>
            <person name="Mondo S."/>
            <person name="Pangilinan J."/>
            <person name="Riley R."/>
            <person name="Labutti K."/>
            <person name="Andreopoulos B."/>
            <person name="Lipzen A."/>
            <person name="Chen C."/>
            <person name="Yanf M."/>
            <person name="Daum C."/>
            <person name="Ng V."/>
            <person name="Clum A."/>
            <person name="Ohm R."/>
            <person name="Martin F."/>
            <person name="Silar P."/>
            <person name="Natvig D."/>
            <person name="Lalanne C."/>
            <person name="Gautier V."/>
            <person name="Ament-Velasquez S.L."/>
            <person name="Kruys A."/>
            <person name="Hutchinson M.I."/>
            <person name="Powell A.J."/>
            <person name="Barry K."/>
            <person name="Miller A.N."/>
            <person name="Grigoriev I.V."/>
            <person name="Debuchy R."/>
            <person name="Gladieux P."/>
            <person name="Thoren M.H."/>
            <person name="Johannesson H."/>
        </authorList>
    </citation>
    <scope>NUCLEOTIDE SEQUENCE</scope>
    <source>
        <strain evidence="2">CBS 731.68</strain>
    </source>
</reference>
<proteinExistence type="predicted"/>